<keyword evidence="5" id="KW-1185">Reference proteome</keyword>
<feature type="domain" description="Lsr2 dimerization" evidence="2">
    <location>
        <begin position="1"/>
        <end position="57"/>
    </location>
</feature>
<feature type="domain" description="Lsr2 DNA-binding" evidence="3">
    <location>
        <begin position="76"/>
        <end position="111"/>
    </location>
</feature>
<dbReference type="Proteomes" id="UP000331127">
    <property type="component" value="Unassembled WGS sequence"/>
</dbReference>
<dbReference type="Gene3D" id="4.10.320.10">
    <property type="entry name" value="E3-binding domain"/>
    <property type="match status" value="1"/>
</dbReference>
<protein>
    <submittedName>
        <fullName evidence="4">Lsr2 family protein</fullName>
    </submittedName>
</protein>
<dbReference type="InterPro" id="IPR042261">
    <property type="entry name" value="Lsr2-like_dimerization"/>
</dbReference>
<dbReference type="InterPro" id="IPR036625">
    <property type="entry name" value="E3-bd_dom_sf"/>
</dbReference>
<evidence type="ECO:0000259" key="3">
    <source>
        <dbReference type="Pfam" id="PF23359"/>
    </source>
</evidence>
<reference evidence="4 5" key="1">
    <citation type="submission" date="2019-10" db="EMBL/GenBank/DDBJ databases">
        <title>Whole genome shotgun sequence of Acrocarpospora macrocephala NBRC 16266.</title>
        <authorList>
            <person name="Ichikawa N."/>
            <person name="Kimura A."/>
            <person name="Kitahashi Y."/>
            <person name="Komaki H."/>
            <person name="Oguchi A."/>
        </authorList>
    </citation>
    <scope>NUCLEOTIDE SEQUENCE [LARGE SCALE GENOMIC DNA]</scope>
    <source>
        <strain evidence="4 5">NBRC 16266</strain>
    </source>
</reference>
<dbReference type="Pfam" id="PF23359">
    <property type="entry name" value="Lsr2_DNA-bd"/>
    <property type="match status" value="1"/>
</dbReference>
<sequence>MAKHIVEQVTDDLDGTAGAATYQFGWGKDTFEIDLSEANKDKLEKFLAPYITNGRLVREARAGRGRRAGVSQAKLSREKSHEIREWAKANNYPVNERGRIAATILEAYEAAH</sequence>
<evidence type="ECO:0000313" key="4">
    <source>
        <dbReference type="EMBL" id="GES08350.1"/>
    </source>
</evidence>
<gene>
    <name evidence="4" type="ORF">Amac_019460</name>
</gene>
<dbReference type="Gene3D" id="3.30.60.230">
    <property type="entry name" value="Lsr2, dimerization domain"/>
    <property type="match status" value="1"/>
</dbReference>
<dbReference type="EMBL" id="BLAE01000010">
    <property type="protein sequence ID" value="GES08350.1"/>
    <property type="molecule type" value="Genomic_DNA"/>
</dbReference>
<organism evidence="4 5">
    <name type="scientific">Acrocarpospora macrocephala</name>
    <dbReference type="NCBI Taxonomy" id="150177"/>
    <lineage>
        <taxon>Bacteria</taxon>
        <taxon>Bacillati</taxon>
        <taxon>Actinomycetota</taxon>
        <taxon>Actinomycetes</taxon>
        <taxon>Streptosporangiales</taxon>
        <taxon>Streptosporangiaceae</taxon>
        <taxon>Acrocarpospora</taxon>
    </lineage>
</organism>
<evidence type="ECO:0000256" key="1">
    <source>
        <dbReference type="ARBA" id="ARBA00023125"/>
    </source>
</evidence>
<proteinExistence type="predicted"/>
<comment type="caution">
    <text evidence="4">The sequence shown here is derived from an EMBL/GenBank/DDBJ whole genome shotgun (WGS) entry which is preliminary data.</text>
</comment>
<dbReference type="GO" id="GO:0016746">
    <property type="term" value="F:acyltransferase activity"/>
    <property type="evidence" value="ECO:0007669"/>
    <property type="project" value="InterPro"/>
</dbReference>
<dbReference type="RefSeq" id="WP_155353965.1">
    <property type="nucleotide sequence ID" value="NZ_BAAAHL010000038.1"/>
</dbReference>
<accession>A0A5M3WJ25</accession>
<dbReference type="InterPro" id="IPR055370">
    <property type="entry name" value="Lsr2_DNA-bd"/>
</dbReference>
<dbReference type="OrthoDB" id="4113332at2"/>
<evidence type="ECO:0000313" key="5">
    <source>
        <dbReference type="Proteomes" id="UP000331127"/>
    </source>
</evidence>
<dbReference type="AlphaFoldDB" id="A0A5M3WJ25"/>
<keyword evidence="1" id="KW-0238">DNA-binding</keyword>
<dbReference type="InterPro" id="IPR024412">
    <property type="entry name" value="Lsr2_dim_dom"/>
</dbReference>
<dbReference type="GO" id="GO:0003677">
    <property type="term" value="F:DNA binding"/>
    <property type="evidence" value="ECO:0007669"/>
    <property type="project" value="UniProtKB-KW"/>
</dbReference>
<dbReference type="Pfam" id="PF11774">
    <property type="entry name" value="Lsr2"/>
    <property type="match status" value="1"/>
</dbReference>
<name>A0A5M3WJ25_9ACTN</name>
<evidence type="ECO:0000259" key="2">
    <source>
        <dbReference type="Pfam" id="PF11774"/>
    </source>
</evidence>